<gene>
    <name evidence="2" type="ORF">K457DRAFT_36876</name>
</gene>
<accession>A0A197JCW3</accession>
<evidence type="ECO:0000313" key="2">
    <source>
        <dbReference type="EMBL" id="OAQ22950.1"/>
    </source>
</evidence>
<keyword evidence="3" id="KW-1185">Reference proteome</keyword>
<evidence type="ECO:0000313" key="3">
    <source>
        <dbReference type="Proteomes" id="UP000078512"/>
    </source>
</evidence>
<keyword evidence="1" id="KW-0732">Signal</keyword>
<reference evidence="2 3" key="1">
    <citation type="submission" date="2016-05" db="EMBL/GenBank/DDBJ databases">
        <title>Genome sequencing reveals origins of a unique bacterial endosymbiosis in the earliest lineages of terrestrial Fungi.</title>
        <authorList>
            <consortium name="DOE Joint Genome Institute"/>
            <person name="Uehling J."/>
            <person name="Gryganskyi A."/>
            <person name="Hameed K."/>
            <person name="Tschaplinski T."/>
            <person name="Misztal P."/>
            <person name="Wu S."/>
            <person name="Desiro A."/>
            <person name="Vande Pol N."/>
            <person name="Du Z.-Y."/>
            <person name="Zienkiewicz A."/>
            <person name="Zienkiewicz K."/>
            <person name="Morin E."/>
            <person name="Tisserant E."/>
            <person name="Splivallo R."/>
            <person name="Hainaut M."/>
            <person name="Henrissat B."/>
            <person name="Ohm R."/>
            <person name="Kuo A."/>
            <person name="Yan J."/>
            <person name="Lipzen A."/>
            <person name="Nolan M."/>
            <person name="Labutti K."/>
            <person name="Barry K."/>
            <person name="Goldstein A."/>
            <person name="Labbe J."/>
            <person name="Schadt C."/>
            <person name="Tuskan G."/>
            <person name="Grigoriev I."/>
            <person name="Martin F."/>
            <person name="Vilgalys R."/>
            <person name="Bonito G."/>
        </authorList>
    </citation>
    <scope>NUCLEOTIDE SEQUENCE [LARGE SCALE GENOMIC DNA]</scope>
    <source>
        <strain evidence="2 3">AG-77</strain>
    </source>
</reference>
<protein>
    <submittedName>
        <fullName evidence="2">Uncharacterized protein</fullName>
    </submittedName>
</protein>
<dbReference type="AlphaFoldDB" id="A0A197JCW3"/>
<name>A0A197JCW3_9FUNG</name>
<sequence length="330" mass="35924">MVSTLLTSTAPGGAWTNTLLLFAITVLSLGTPSTLSDPTTFASNATLDFGANDKIVTNNVTVDFGASDRISPLLSNLQESYTAIKITKRSTSVRATVGVSRTIDAGGSSLGVCYYGEGDDYSGCAEVSTDNTGCLVSGRTSTVTKRLPKGYVNRQIEIHANKDALCLDYVGFSYGFGDMHPGDAKIAVTGDMTFECGHPWAYSGRDTNGFQHKCLFIGNVDNQNYTNTYSFRVEELWLSTEALRQTDELKSVPNTVRYACNYMYSWTRQDLPKTNPDCGQYDNGFDQGADGPRRKKFISEEVHLANLRVNPNYVGSPVVNGTVEIDTNYA</sequence>
<feature type="chain" id="PRO_5008275799" evidence="1">
    <location>
        <begin position="37"/>
        <end position="330"/>
    </location>
</feature>
<proteinExistence type="predicted"/>
<organism evidence="2 3">
    <name type="scientific">Linnemannia elongata AG-77</name>
    <dbReference type="NCBI Taxonomy" id="1314771"/>
    <lineage>
        <taxon>Eukaryota</taxon>
        <taxon>Fungi</taxon>
        <taxon>Fungi incertae sedis</taxon>
        <taxon>Mucoromycota</taxon>
        <taxon>Mortierellomycotina</taxon>
        <taxon>Mortierellomycetes</taxon>
        <taxon>Mortierellales</taxon>
        <taxon>Mortierellaceae</taxon>
        <taxon>Linnemannia</taxon>
    </lineage>
</organism>
<dbReference type="EMBL" id="KV442135">
    <property type="protein sequence ID" value="OAQ22950.1"/>
    <property type="molecule type" value="Genomic_DNA"/>
</dbReference>
<dbReference type="OrthoDB" id="2345678at2759"/>
<evidence type="ECO:0000256" key="1">
    <source>
        <dbReference type="SAM" id="SignalP"/>
    </source>
</evidence>
<feature type="signal peptide" evidence="1">
    <location>
        <begin position="1"/>
        <end position="36"/>
    </location>
</feature>
<dbReference type="Proteomes" id="UP000078512">
    <property type="component" value="Unassembled WGS sequence"/>
</dbReference>